<dbReference type="Pfam" id="PF08308">
    <property type="entry name" value="PEGA"/>
    <property type="match status" value="1"/>
</dbReference>
<comment type="subcellular location">
    <subcellularLocation>
        <location evidence="1">Cell membrane</location>
        <topology evidence="1">Multi-pass membrane protein</topology>
    </subcellularLocation>
</comment>
<reference evidence="11" key="1">
    <citation type="submission" date="2016-10" db="EMBL/GenBank/DDBJ databases">
        <authorList>
            <person name="Varghese N."/>
            <person name="Submissions S."/>
        </authorList>
    </citation>
    <scope>NUCLEOTIDE SEQUENCE [LARGE SCALE GENOMIC DNA]</scope>
    <source>
        <strain evidence="11">CGMCC 1.10118</strain>
    </source>
</reference>
<protein>
    <submittedName>
        <fullName evidence="10">PEGA domain-containing protein</fullName>
    </submittedName>
</protein>
<evidence type="ECO:0000313" key="11">
    <source>
        <dbReference type="Proteomes" id="UP000199170"/>
    </source>
</evidence>
<organism evidence="10 11">
    <name type="scientific">Halobellus clavatus</name>
    <dbReference type="NCBI Taxonomy" id="660517"/>
    <lineage>
        <taxon>Archaea</taxon>
        <taxon>Methanobacteriati</taxon>
        <taxon>Methanobacteriota</taxon>
        <taxon>Stenosarchaea group</taxon>
        <taxon>Halobacteria</taxon>
        <taxon>Halobacteriales</taxon>
        <taxon>Haloferacaceae</taxon>
        <taxon>Halobellus</taxon>
    </lineage>
</organism>
<keyword evidence="3 7" id="KW-0812">Transmembrane</keyword>
<dbReference type="EMBL" id="FNPB01000004">
    <property type="protein sequence ID" value="SDX92623.1"/>
    <property type="molecule type" value="Genomic_DNA"/>
</dbReference>
<dbReference type="GO" id="GO:0022857">
    <property type="term" value="F:transmembrane transporter activity"/>
    <property type="evidence" value="ECO:0007669"/>
    <property type="project" value="TreeGrafter"/>
</dbReference>
<feature type="transmembrane region" description="Helical" evidence="7">
    <location>
        <begin position="209"/>
        <end position="231"/>
    </location>
</feature>
<evidence type="ECO:0000256" key="3">
    <source>
        <dbReference type="ARBA" id="ARBA00022692"/>
    </source>
</evidence>
<sequence length="1001" mass="104224">MRFESTLLGSWSRREWLSVAVITVTAAFLVGSGILLLTVGSYTATLEDDLGSSASATYYESYETARTTTGDDDLVFPLARVSVDGESGHRVLGVPPDAPERIESASVAWESAAVPQPPEEGLYGPVPQPTRQEVGTTTVRVSPHSTDSRLFASEWYLGTAKTVTSLGETHALVVDTGDAAQDGGAPMWRLDGVPLIAALPFLLRGVGQIVRTLSLAVVGSGLLVLIIVYNVTRMSLRDRRREIQVARATGISPYRLFGLLEARVAVITGTGVSLGFAVGLIATNAVINAATYAGLPVTLSTVITPEIVRFVLLISSFLLGMGLLAGGLASIPVIRRDPAALSGTERPRDTESRVPAGLAGLVRPTFVTWRALIPTTATLAVFVLIVLLISAIGGAIAPLATTSSGTVVESGAPHPLNSRLSEDYAGVLRSQNITASPEVLYAQTLDGEPYLIRGANFTAFTSVSGARLTTGHPPRATDQAVIGRGLAATLGLDVGETITVGGSVTPGVRRVQIVGKYAGEGITDDQLVVPLGTAQELATGTGEVHLIRTNGTTDSFGALTRESGGLVVTGISGAGSIQAGSDYTVSVTTRNLGDERASRTVSVRIGNRTRNVTVAVPAGGVTRTDVTFSSLEAGTYTIAADGVTRSLDVYTTRAFVVPQEYPDRAPPGTTLVVPAATPNGTGVAEATVTLGDRQAQTTGEGVAPIRVPTTEGEYTLTVEKEGYETATHTLVVERGTPRELTGRIDVQPSTGTRLTDPIVEIQLGNPWGTFFVRNVSLVTPSTVETRTVEMAGGNVTRITLSAAETGLDRRLTPGTYDLRVVSNGTVLATTTYEVTGDERIAATLASQGEYSSGTAVGRAIENVFGNVQVLFLVIVGLAGLSTVGGTTATFAYAVHASRREIGIYRATGAGPWRILWLLFADALRVAVPAALVAFGLAAALLRGLVEADFLVVFGVRLSVPLSPFAVGATLLGAITLAAVSALGVGIVIAYTMPQRLLAAGR</sequence>
<feature type="domain" description="PEGA" evidence="9">
    <location>
        <begin position="685"/>
        <end position="737"/>
    </location>
</feature>
<keyword evidence="2" id="KW-1003">Cell membrane</keyword>
<keyword evidence="5 7" id="KW-0472">Membrane</keyword>
<evidence type="ECO:0000259" key="9">
    <source>
        <dbReference type="Pfam" id="PF08308"/>
    </source>
</evidence>
<dbReference type="Pfam" id="PF02687">
    <property type="entry name" value="FtsX"/>
    <property type="match status" value="2"/>
</dbReference>
<dbReference type="AlphaFoldDB" id="A0A1H3FNG0"/>
<dbReference type="InterPro" id="IPR050250">
    <property type="entry name" value="Macrolide_Exporter_MacB"/>
</dbReference>
<proteinExistence type="inferred from homology"/>
<feature type="transmembrane region" description="Helical" evidence="7">
    <location>
        <begin position="379"/>
        <end position="400"/>
    </location>
</feature>
<feature type="domain" description="ABC3 transporter permease C-terminal" evidence="8">
    <location>
        <begin position="873"/>
        <end position="982"/>
    </location>
</feature>
<feature type="domain" description="ABC3 transporter permease C-terminal" evidence="8">
    <location>
        <begin position="216"/>
        <end position="337"/>
    </location>
</feature>
<dbReference type="Proteomes" id="UP000199170">
    <property type="component" value="Unassembled WGS sequence"/>
</dbReference>
<gene>
    <name evidence="10" type="ORF">SAMN04487946_10483</name>
</gene>
<feature type="transmembrane region" description="Helical" evidence="7">
    <location>
        <begin position="915"/>
        <end position="941"/>
    </location>
</feature>
<dbReference type="InterPro" id="IPR008969">
    <property type="entry name" value="CarboxyPept-like_regulatory"/>
</dbReference>
<evidence type="ECO:0000256" key="4">
    <source>
        <dbReference type="ARBA" id="ARBA00022989"/>
    </source>
</evidence>
<dbReference type="Gene3D" id="2.60.40.1120">
    <property type="entry name" value="Carboxypeptidase-like, regulatory domain"/>
    <property type="match status" value="1"/>
</dbReference>
<dbReference type="STRING" id="660517.SAMN04487946_10483"/>
<keyword evidence="11" id="KW-1185">Reference proteome</keyword>
<feature type="transmembrane region" description="Helical" evidence="7">
    <location>
        <begin position="264"/>
        <end position="287"/>
    </location>
</feature>
<evidence type="ECO:0000256" key="7">
    <source>
        <dbReference type="SAM" id="Phobius"/>
    </source>
</evidence>
<evidence type="ECO:0000256" key="5">
    <source>
        <dbReference type="ARBA" id="ARBA00023136"/>
    </source>
</evidence>
<feature type="transmembrane region" description="Helical" evidence="7">
    <location>
        <begin position="961"/>
        <end position="991"/>
    </location>
</feature>
<dbReference type="PANTHER" id="PTHR30572">
    <property type="entry name" value="MEMBRANE COMPONENT OF TRANSPORTER-RELATED"/>
    <property type="match status" value="1"/>
</dbReference>
<comment type="similarity">
    <text evidence="6">Belongs to the ABC-4 integral membrane protein family.</text>
</comment>
<dbReference type="SUPFAM" id="SSF49464">
    <property type="entry name" value="Carboxypeptidase regulatory domain-like"/>
    <property type="match status" value="1"/>
</dbReference>
<dbReference type="Gene3D" id="2.60.40.10">
    <property type="entry name" value="Immunoglobulins"/>
    <property type="match status" value="1"/>
</dbReference>
<accession>A0A1H3FNG0</accession>
<feature type="transmembrane region" description="Helical" evidence="7">
    <location>
        <begin position="16"/>
        <end position="39"/>
    </location>
</feature>
<dbReference type="InterPro" id="IPR003838">
    <property type="entry name" value="ABC3_permease_C"/>
</dbReference>
<dbReference type="RefSeq" id="WP_089766665.1">
    <property type="nucleotide sequence ID" value="NZ_FNPB01000004.1"/>
</dbReference>
<evidence type="ECO:0000259" key="8">
    <source>
        <dbReference type="Pfam" id="PF02687"/>
    </source>
</evidence>
<dbReference type="InterPro" id="IPR013229">
    <property type="entry name" value="PEGA"/>
</dbReference>
<evidence type="ECO:0000313" key="10">
    <source>
        <dbReference type="EMBL" id="SDX92623.1"/>
    </source>
</evidence>
<dbReference type="GO" id="GO:0005886">
    <property type="term" value="C:plasma membrane"/>
    <property type="evidence" value="ECO:0007669"/>
    <property type="project" value="UniProtKB-SubCell"/>
</dbReference>
<evidence type="ECO:0000256" key="1">
    <source>
        <dbReference type="ARBA" id="ARBA00004651"/>
    </source>
</evidence>
<dbReference type="InterPro" id="IPR013783">
    <property type="entry name" value="Ig-like_fold"/>
</dbReference>
<feature type="transmembrane region" description="Helical" evidence="7">
    <location>
        <begin position="307"/>
        <end position="329"/>
    </location>
</feature>
<feature type="transmembrane region" description="Helical" evidence="7">
    <location>
        <begin position="869"/>
        <end position="894"/>
    </location>
</feature>
<evidence type="ECO:0000256" key="2">
    <source>
        <dbReference type="ARBA" id="ARBA00022475"/>
    </source>
</evidence>
<evidence type="ECO:0000256" key="6">
    <source>
        <dbReference type="ARBA" id="ARBA00038076"/>
    </source>
</evidence>
<keyword evidence="4 7" id="KW-1133">Transmembrane helix</keyword>
<dbReference type="PANTHER" id="PTHR30572:SF4">
    <property type="entry name" value="ABC TRANSPORTER PERMEASE YTRF"/>
    <property type="match status" value="1"/>
</dbReference>
<dbReference type="OrthoDB" id="291541at2157"/>
<name>A0A1H3FNG0_9EURY</name>